<feature type="compositionally biased region" description="Basic and acidic residues" evidence="11">
    <location>
        <begin position="96"/>
        <end position="114"/>
    </location>
</feature>
<comment type="function">
    <text evidence="10">Interacts with outer membrane receptor proteins that carry out high-affinity binding and energy dependent uptake into the periplasmic space of specific substrates. It could act to transduce energy from the cytoplasmic membrane to specific energy-requiring processes in the outer membrane, resulting in the release into the periplasm of ligands bound by these outer membrane proteins.</text>
</comment>
<evidence type="ECO:0000256" key="8">
    <source>
        <dbReference type="ARBA" id="ARBA00022989"/>
    </source>
</evidence>
<feature type="compositionally biased region" description="Acidic residues" evidence="11">
    <location>
        <begin position="66"/>
        <end position="80"/>
    </location>
</feature>
<feature type="region of interest" description="Disordered" evidence="11">
    <location>
        <begin position="47"/>
        <end position="146"/>
    </location>
</feature>
<feature type="compositionally biased region" description="Polar residues" evidence="11">
    <location>
        <begin position="122"/>
        <end position="132"/>
    </location>
</feature>
<evidence type="ECO:0000256" key="7">
    <source>
        <dbReference type="ARBA" id="ARBA00022927"/>
    </source>
</evidence>
<evidence type="ECO:0000256" key="4">
    <source>
        <dbReference type="ARBA" id="ARBA00022475"/>
    </source>
</evidence>
<dbReference type="Proteomes" id="UP000182769">
    <property type="component" value="Unassembled WGS sequence"/>
</dbReference>
<dbReference type="PRINTS" id="PR01374">
    <property type="entry name" value="TONBPROTEIN"/>
</dbReference>
<dbReference type="PANTHER" id="PTHR33446">
    <property type="entry name" value="PROTEIN TONB-RELATED"/>
    <property type="match status" value="1"/>
</dbReference>
<evidence type="ECO:0000256" key="2">
    <source>
        <dbReference type="ARBA" id="ARBA00006555"/>
    </source>
</evidence>
<dbReference type="AlphaFoldDB" id="A0A0K6INH6"/>
<dbReference type="InterPro" id="IPR051045">
    <property type="entry name" value="TonB-dependent_transducer"/>
</dbReference>
<gene>
    <name evidence="13" type="ORF">Ga0061065_107222</name>
</gene>
<sequence>MSLHAGAFYGAFYHNQDSGSLAAGQQGIEFDLGMMGDMGVAEETVVAQAEVTPPPPEPEPIKEPEPVPEVEPEPEPEPPVEEVKVKQTSEVVAPEPKPEPKPKPKPKPEPKPEPKPPVAEKTNATQTVVQQKASTGSSNAATSGGAAGATANYYAKLAAKLAQNKRYPRQSRRRGEEGVVTIRFTAHASGDASNVRVVKSSGSERLDAAAVDMVHRAQPLPAFSLDMGDKPLDITLPVAFELR</sequence>
<organism evidence="13 14">
    <name type="scientific">Marinomonas fungiae</name>
    <dbReference type="NCBI Taxonomy" id="1137284"/>
    <lineage>
        <taxon>Bacteria</taxon>
        <taxon>Pseudomonadati</taxon>
        <taxon>Pseudomonadota</taxon>
        <taxon>Gammaproteobacteria</taxon>
        <taxon>Oceanospirillales</taxon>
        <taxon>Oceanospirillaceae</taxon>
        <taxon>Marinomonas</taxon>
    </lineage>
</organism>
<dbReference type="GO" id="GO:0055085">
    <property type="term" value="P:transmembrane transport"/>
    <property type="evidence" value="ECO:0007669"/>
    <property type="project" value="InterPro"/>
</dbReference>
<evidence type="ECO:0000256" key="9">
    <source>
        <dbReference type="ARBA" id="ARBA00023136"/>
    </source>
</evidence>
<dbReference type="GO" id="GO:0015031">
    <property type="term" value="P:protein transport"/>
    <property type="evidence" value="ECO:0007669"/>
    <property type="project" value="UniProtKB-UniRule"/>
</dbReference>
<keyword evidence="3 10" id="KW-0813">Transport</keyword>
<keyword evidence="6" id="KW-0812">Transmembrane</keyword>
<comment type="subcellular location">
    <subcellularLocation>
        <location evidence="1 10">Cell inner membrane</location>
        <topology evidence="1 10">Single-pass membrane protein</topology>
        <orientation evidence="1 10">Periplasmic side</orientation>
    </subcellularLocation>
</comment>
<dbReference type="InterPro" id="IPR003538">
    <property type="entry name" value="TonB"/>
</dbReference>
<proteinExistence type="inferred from homology"/>
<keyword evidence="9" id="KW-0472">Membrane</keyword>
<evidence type="ECO:0000256" key="3">
    <source>
        <dbReference type="ARBA" id="ARBA00022448"/>
    </source>
</evidence>
<protein>
    <recommendedName>
        <fullName evidence="10">Protein TonB</fullName>
    </recommendedName>
</protein>
<dbReference type="GO" id="GO:0015891">
    <property type="term" value="P:siderophore transport"/>
    <property type="evidence" value="ECO:0007669"/>
    <property type="project" value="InterPro"/>
</dbReference>
<keyword evidence="14" id="KW-1185">Reference proteome</keyword>
<keyword evidence="7 10" id="KW-0653">Protein transport</keyword>
<dbReference type="Pfam" id="PF03544">
    <property type="entry name" value="TonB_C"/>
    <property type="match status" value="1"/>
</dbReference>
<evidence type="ECO:0000313" key="14">
    <source>
        <dbReference type="Proteomes" id="UP000182769"/>
    </source>
</evidence>
<keyword evidence="10" id="KW-0735">Signal-anchor</keyword>
<feature type="domain" description="TonB C-terminal" evidence="12">
    <location>
        <begin position="152"/>
        <end position="243"/>
    </location>
</feature>
<evidence type="ECO:0000256" key="5">
    <source>
        <dbReference type="ARBA" id="ARBA00022519"/>
    </source>
</evidence>
<evidence type="ECO:0000313" key="13">
    <source>
        <dbReference type="EMBL" id="CUB04648.1"/>
    </source>
</evidence>
<keyword evidence="4 10" id="KW-1003">Cell membrane</keyword>
<evidence type="ECO:0000256" key="10">
    <source>
        <dbReference type="RuleBase" id="RU362123"/>
    </source>
</evidence>
<dbReference type="Gene3D" id="3.30.1150.10">
    <property type="match status" value="1"/>
</dbReference>
<keyword evidence="8" id="KW-1133">Transmembrane helix</keyword>
<feature type="compositionally biased region" description="Low complexity" evidence="11">
    <location>
        <begin position="133"/>
        <end position="146"/>
    </location>
</feature>
<dbReference type="GO" id="GO:0098797">
    <property type="term" value="C:plasma membrane protein complex"/>
    <property type="evidence" value="ECO:0007669"/>
    <property type="project" value="TreeGrafter"/>
</dbReference>
<dbReference type="STRING" id="1137284.GCA_001418205_02519"/>
<dbReference type="GO" id="GO:0030288">
    <property type="term" value="C:outer membrane-bounded periplasmic space"/>
    <property type="evidence" value="ECO:0007669"/>
    <property type="project" value="InterPro"/>
</dbReference>
<dbReference type="PANTHER" id="PTHR33446:SF2">
    <property type="entry name" value="PROTEIN TONB"/>
    <property type="match status" value="1"/>
</dbReference>
<dbReference type="EMBL" id="CYHG01000007">
    <property type="protein sequence ID" value="CUB04648.1"/>
    <property type="molecule type" value="Genomic_DNA"/>
</dbReference>
<dbReference type="InterPro" id="IPR006260">
    <property type="entry name" value="TonB/TolA_C"/>
</dbReference>
<evidence type="ECO:0000256" key="6">
    <source>
        <dbReference type="ARBA" id="ARBA00022692"/>
    </source>
</evidence>
<keyword evidence="5 10" id="KW-0997">Cell inner membrane</keyword>
<dbReference type="InterPro" id="IPR037682">
    <property type="entry name" value="TonB_C"/>
</dbReference>
<evidence type="ECO:0000256" key="11">
    <source>
        <dbReference type="SAM" id="MobiDB-lite"/>
    </source>
</evidence>
<accession>A0A0K6INH6</accession>
<evidence type="ECO:0000259" key="12">
    <source>
        <dbReference type="PROSITE" id="PS52015"/>
    </source>
</evidence>
<reference evidence="14" key="1">
    <citation type="submission" date="2015-08" db="EMBL/GenBank/DDBJ databases">
        <authorList>
            <person name="Varghese N."/>
        </authorList>
    </citation>
    <scope>NUCLEOTIDE SEQUENCE [LARGE SCALE GENOMIC DNA]</scope>
    <source>
        <strain evidence="14">JCM 18476</strain>
    </source>
</reference>
<dbReference type="GO" id="GO:0031992">
    <property type="term" value="F:energy transducer activity"/>
    <property type="evidence" value="ECO:0007669"/>
    <property type="project" value="InterPro"/>
</dbReference>
<comment type="similarity">
    <text evidence="2 10">Belongs to the TonB family.</text>
</comment>
<dbReference type="SUPFAM" id="SSF74653">
    <property type="entry name" value="TolA/TonB C-terminal domain"/>
    <property type="match status" value="1"/>
</dbReference>
<name>A0A0K6INH6_9GAMM</name>
<dbReference type="NCBIfam" id="TIGR01352">
    <property type="entry name" value="tonB_Cterm"/>
    <property type="match status" value="1"/>
</dbReference>
<dbReference type="PROSITE" id="PS52015">
    <property type="entry name" value="TONB_CTD"/>
    <property type="match status" value="1"/>
</dbReference>
<evidence type="ECO:0000256" key="1">
    <source>
        <dbReference type="ARBA" id="ARBA00004383"/>
    </source>
</evidence>